<organism evidence="2 3">
    <name type="scientific">Brassica rapa subsp. trilocularis</name>
    <dbReference type="NCBI Taxonomy" id="1813537"/>
    <lineage>
        <taxon>Eukaryota</taxon>
        <taxon>Viridiplantae</taxon>
        <taxon>Streptophyta</taxon>
        <taxon>Embryophyta</taxon>
        <taxon>Tracheophyta</taxon>
        <taxon>Spermatophyta</taxon>
        <taxon>Magnoliopsida</taxon>
        <taxon>eudicotyledons</taxon>
        <taxon>Gunneridae</taxon>
        <taxon>Pentapetalae</taxon>
        <taxon>rosids</taxon>
        <taxon>malvids</taxon>
        <taxon>Brassicales</taxon>
        <taxon>Brassicaceae</taxon>
        <taxon>Brassiceae</taxon>
        <taxon>Brassica</taxon>
    </lineage>
</organism>
<evidence type="ECO:0008006" key="4">
    <source>
        <dbReference type="Google" id="ProtNLM"/>
    </source>
</evidence>
<gene>
    <name evidence="2" type="primary">A06p010880.1_BraROA</name>
    <name evidence="2" type="ORF">IGI04_021962</name>
</gene>
<dbReference type="EMBL" id="JADBGQ010000006">
    <property type="protein sequence ID" value="KAG5391999.1"/>
    <property type="molecule type" value="Genomic_DNA"/>
</dbReference>
<dbReference type="Proteomes" id="UP000823674">
    <property type="component" value="Chromosome A06"/>
</dbReference>
<reference evidence="2 3" key="1">
    <citation type="submission" date="2021-03" db="EMBL/GenBank/DDBJ databases">
        <authorList>
            <person name="King G.J."/>
            <person name="Bancroft I."/>
            <person name="Baten A."/>
            <person name="Bloomfield J."/>
            <person name="Borpatragohain P."/>
            <person name="He Z."/>
            <person name="Irish N."/>
            <person name="Irwin J."/>
            <person name="Liu K."/>
            <person name="Mauleon R.P."/>
            <person name="Moore J."/>
            <person name="Morris R."/>
            <person name="Ostergaard L."/>
            <person name="Wang B."/>
            <person name="Wells R."/>
        </authorList>
    </citation>
    <scope>NUCLEOTIDE SEQUENCE [LARGE SCALE GENOMIC DNA]</scope>
    <source>
        <strain evidence="2">R-o-18</strain>
        <tissue evidence="2">Leaf</tissue>
    </source>
</reference>
<feature type="coiled-coil region" evidence="1">
    <location>
        <begin position="4"/>
        <end position="64"/>
    </location>
</feature>
<evidence type="ECO:0000313" key="2">
    <source>
        <dbReference type="EMBL" id="KAG5391999.1"/>
    </source>
</evidence>
<evidence type="ECO:0000313" key="3">
    <source>
        <dbReference type="Proteomes" id="UP000823674"/>
    </source>
</evidence>
<evidence type="ECO:0000256" key="1">
    <source>
        <dbReference type="SAM" id="Coils"/>
    </source>
</evidence>
<keyword evidence="3" id="KW-1185">Reference proteome</keyword>
<accession>A0ABQ7LZL2</accession>
<sequence>MENRVKKKADLKKVTLENQKLREEMLTLTWNNQASLAMNDEIYLAKLLAENQKQSEEVLALTKRNNALLRKQSELYEKAIEVEKSKEAPYLSSQSIDARRETYR</sequence>
<protein>
    <recommendedName>
        <fullName evidence="4">Shugoshin C-terminal domain-containing protein</fullName>
    </recommendedName>
</protein>
<keyword evidence="1" id="KW-0175">Coiled coil</keyword>
<name>A0ABQ7LZL2_BRACM</name>
<proteinExistence type="predicted"/>
<comment type="caution">
    <text evidence="2">The sequence shown here is derived from an EMBL/GenBank/DDBJ whole genome shotgun (WGS) entry which is preliminary data.</text>
</comment>